<accession>A0A5B7ZR59</accession>
<name>A0A5B7ZR59_9GAMM</name>
<protein>
    <submittedName>
        <fullName evidence="1">Uncharacterized protein</fullName>
    </submittedName>
</protein>
<evidence type="ECO:0000313" key="2">
    <source>
        <dbReference type="Proteomes" id="UP000308149"/>
    </source>
</evidence>
<evidence type="ECO:0000313" key="1">
    <source>
        <dbReference type="EMBL" id="QDA57013.1"/>
    </source>
</evidence>
<dbReference type="AlphaFoldDB" id="A0A5B7ZR59"/>
<keyword evidence="2" id="KW-1185">Reference proteome</keyword>
<dbReference type="RefSeq" id="WP_139716065.1">
    <property type="nucleotide sequence ID" value="NZ_CP040871.1"/>
</dbReference>
<reference evidence="1 2" key="1">
    <citation type="submission" date="2019-06" db="EMBL/GenBank/DDBJ databases">
        <title>Thermomonas aquatica sp. nov., isolated from an industrial wastewater treatment plant.</title>
        <authorList>
            <person name="Jeon J.H."/>
            <person name="Park D.-S."/>
        </authorList>
    </citation>
    <scope>NUCLEOTIDE SEQUENCE [LARGE SCALE GENOMIC DNA]</scope>
    <source>
        <strain evidence="1 2">SY21</strain>
    </source>
</reference>
<dbReference type="KEGG" id="thes:FHQ07_06625"/>
<sequence>MKKTLASKIKLSLNDSLSEADSDAFETITLRPNEDVGAMISALNELLRLPVSTLFVDEVSKKLCDLLLESKDNQSIIEEFLDEPLQAGSVLSLLEKKGAIKDESDGEGTAHTFVEE</sequence>
<gene>
    <name evidence="1" type="ORF">FHQ07_06625</name>
</gene>
<dbReference type="EMBL" id="CP040871">
    <property type="protein sequence ID" value="QDA57013.1"/>
    <property type="molecule type" value="Genomic_DNA"/>
</dbReference>
<dbReference type="Proteomes" id="UP000308149">
    <property type="component" value="Chromosome"/>
</dbReference>
<organism evidence="1 2">
    <name type="scientific">Thermomonas aquatica</name>
    <dbReference type="NCBI Taxonomy" id="2202149"/>
    <lineage>
        <taxon>Bacteria</taxon>
        <taxon>Pseudomonadati</taxon>
        <taxon>Pseudomonadota</taxon>
        <taxon>Gammaproteobacteria</taxon>
        <taxon>Lysobacterales</taxon>
        <taxon>Lysobacteraceae</taxon>
        <taxon>Thermomonas</taxon>
    </lineage>
</organism>
<proteinExistence type="predicted"/>